<feature type="chain" id="PRO_5046758811" description="RcnB family protein" evidence="1">
    <location>
        <begin position="26"/>
        <end position="195"/>
    </location>
</feature>
<name>A0ABX6T5G9_9SPHN</name>
<dbReference type="EMBL" id="CP060782">
    <property type="protein sequence ID" value="QNP45126.1"/>
    <property type="molecule type" value="Genomic_DNA"/>
</dbReference>
<evidence type="ECO:0000313" key="3">
    <source>
        <dbReference type="Proteomes" id="UP000516105"/>
    </source>
</evidence>
<protein>
    <recommendedName>
        <fullName evidence="4">RcnB family protein</fullName>
    </recommendedName>
</protein>
<proteinExistence type="predicted"/>
<evidence type="ECO:0008006" key="4">
    <source>
        <dbReference type="Google" id="ProtNLM"/>
    </source>
</evidence>
<reference evidence="2 3" key="1">
    <citation type="submission" date="2020-08" db="EMBL/GenBank/DDBJ databases">
        <title>Genome sequence of Sphingomonas sediminicola KACC 15039T.</title>
        <authorList>
            <person name="Hyun D.-W."/>
            <person name="Bae J.-W."/>
        </authorList>
    </citation>
    <scope>NUCLEOTIDE SEQUENCE [LARGE SCALE GENOMIC DNA]</scope>
    <source>
        <strain evidence="2 3">KACC 15039</strain>
    </source>
</reference>
<evidence type="ECO:0000313" key="2">
    <source>
        <dbReference type="EMBL" id="QNP45126.1"/>
    </source>
</evidence>
<keyword evidence="1" id="KW-0732">Signal</keyword>
<keyword evidence="3" id="KW-1185">Reference proteome</keyword>
<dbReference type="RefSeq" id="WP_187708082.1">
    <property type="nucleotide sequence ID" value="NZ_CP060782.1"/>
</dbReference>
<organism evidence="2 3">
    <name type="scientific">Sphingomonas sediminicola</name>
    <dbReference type="NCBI Taxonomy" id="386874"/>
    <lineage>
        <taxon>Bacteria</taxon>
        <taxon>Pseudomonadati</taxon>
        <taxon>Pseudomonadota</taxon>
        <taxon>Alphaproteobacteria</taxon>
        <taxon>Sphingomonadales</taxon>
        <taxon>Sphingomonadaceae</taxon>
        <taxon>Sphingomonas</taxon>
    </lineage>
</organism>
<accession>A0ABX6T5G9</accession>
<feature type="signal peptide" evidence="1">
    <location>
        <begin position="1"/>
        <end position="25"/>
    </location>
</feature>
<dbReference type="Proteomes" id="UP000516105">
    <property type="component" value="Chromosome"/>
</dbReference>
<sequence length="195" mass="21523">MKALTKILAGGVGLAALASAAPAAAQYYPQPYSNYGYGYGYNQNPVGQIIGQILGYGRYPYGNYGYNQYSNQSVAIDQCARAVEARLNGYNNGYYGYGNVPYGGQYGYGQYGYNNRYNMGGRVQGITRVDRKSYGLKVYGVASSGYQGYDGYGRGGYGSYGYNAGADLSWKCEVRYDGRIRDIDINRRTAYWRGY</sequence>
<evidence type="ECO:0000256" key="1">
    <source>
        <dbReference type="SAM" id="SignalP"/>
    </source>
</evidence>
<gene>
    <name evidence="2" type="ORF">H9L14_10690</name>
</gene>